<keyword evidence="5" id="KW-0732">Signal</keyword>
<keyword evidence="2 5" id="KW-0378">Hydrolase</keyword>
<dbReference type="InterPro" id="IPR012334">
    <property type="entry name" value="Pectin_lyas_fold"/>
</dbReference>
<comment type="pathway">
    <text evidence="5">Glycan metabolism; pectin degradation; 2-dehydro-3-deoxy-D-gluconate from pectin: step 1/5.</text>
</comment>
<protein>
    <recommendedName>
        <fullName evidence="5">Pectinesterase</fullName>
        <ecNumber evidence="5">3.1.1.11</ecNumber>
    </recommendedName>
</protein>
<evidence type="ECO:0000256" key="4">
    <source>
        <dbReference type="PROSITE-ProRule" id="PRU10040"/>
    </source>
</evidence>
<dbReference type="EC" id="3.1.1.11" evidence="5"/>
<dbReference type="EMBL" id="VHIF01000001">
    <property type="protein sequence ID" value="TQO38652.1"/>
    <property type="molecule type" value="Genomic_DNA"/>
</dbReference>
<organism evidence="7 8">
    <name type="scientific">Arenibacter algicola</name>
    <dbReference type="NCBI Taxonomy" id="616991"/>
    <lineage>
        <taxon>Bacteria</taxon>
        <taxon>Pseudomonadati</taxon>
        <taxon>Bacteroidota</taxon>
        <taxon>Flavobacteriia</taxon>
        <taxon>Flavobacteriales</taxon>
        <taxon>Flavobacteriaceae</taxon>
        <taxon>Arenibacter</taxon>
    </lineage>
</organism>
<proteinExistence type="inferred from homology"/>
<dbReference type="InterPro" id="IPR000070">
    <property type="entry name" value="Pectinesterase_cat"/>
</dbReference>
<accession>A0ABY3AD15</accession>
<dbReference type="PANTHER" id="PTHR31321">
    <property type="entry name" value="ACYL-COA THIOESTER HYDROLASE YBHC-RELATED"/>
    <property type="match status" value="1"/>
</dbReference>
<dbReference type="Proteomes" id="UP000315363">
    <property type="component" value="Unassembled WGS sequence"/>
</dbReference>
<sequence length="342" mass="38207">MLFSNKTFLLILLVMPFNGAQSTSPHDPWPKWIAYVEPYEVTVAKDGSGDYTTIQAAINASKAYPSPRVIIKVKAGIYKEKVHVYSWNPKVSLIGEDKNNTIITYDDYFDKIALGRNSTFHTPTLLVEGNDFYAANLTIENTAGPIGQAVALALSADRVLLENCNILGNQDTLYTSGEGFKQYLKNCFIEGTTDFIFGNATVVFEKCTIHSKSNSFITAASTPQGIGFGYVFLNCILTADQQATEVYLGRPWRTFAKTVFIACHMGNHILPIGWDNWSNTEAEKKSFYGEYNCDGPGYQPTSRVAWSHQLTKLQVKKYTLNNILAEKNPSLPTHWYLDSKID</sequence>
<dbReference type="PANTHER" id="PTHR31321:SF57">
    <property type="entry name" value="PECTINESTERASE 53-RELATED"/>
    <property type="match status" value="1"/>
</dbReference>
<feature type="signal peptide" evidence="5">
    <location>
        <begin position="1"/>
        <end position="20"/>
    </location>
</feature>
<evidence type="ECO:0000256" key="3">
    <source>
        <dbReference type="ARBA" id="ARBA00023085"/>
    </source>
</evidence>
<name>A0ABY3AD15_9FLAO</name>
<comment type="catalytic activity">
    <reaction evidence="5">
        <text>[(1-&gt;4)-alpha-D-galacturonosyl methyl ester](n) + n H2O = [(1-&gt;4)-alpha-D-galacturonosyl](n) + n methanol + n H(+)</text>
        <dbReference type="Rhea" id="RHEA:22380"/>
        <dbReference type="Rhea" id="RHEA-COMP:14570"/>
        <dbReference type="Rhea" id="RHEA-COMP:14573"/>
        <dbReference type="ChEBI" id="CHEBI:15377"/>
        <dbReference type="ChEBI" id="CHEBI:15378"/>
        <dbReference type="ChEBI" id="CHEBI:17790"/>
        <dbReference type="ChEBI" id="CHEBI:140522"/>
        <dbReference type="ChEBI" id="CHEBI:140523"/>
        <dbReference type="EC" id="3.1.1.11"/>
    </reaction>
</comment>
<evidence type="ECO:0000259" key="6">
    <source>
        <dbReference type="Pfam" id="PF01095"/>
    </source>
</evidence>
<evidence type="ECO:0000256" key="1">
    <source>
        <dbReference type="ARBA" id="ARBA00008891"/>
    </source>
</evidence>
<comment type="similarity">
    <text evidence="1">Belongs to the pectinesterase family.</text>
</comment>
<evidence type="ECO:0000256" key="5">
    <source>
        <dbReference type="RuleBase" id="RU000589"/>
    </source>
</evidence>
<feature type="domain" description="Pectinesterase catalytic" evidence="6">
    <location>
        <begin position="40"/>
        <end position="324"/>
    </location>
</feature>
<feature type="chain" id="PRO_5045014333" description="Pectinesterase" evidence="5">
    <location>
        <begin position="21"/>
        <end position="342"/>
    </location>
</feature>
<evidence type="ECO:0000313" key="8">
    <source>
        <dbReference type="Proteomes" id="UP000315363"/>
    </source>
</evidence>
<feature type="active site" evidence="4">
    <location>
        <position position="194"/>
    </location>
</feature>
<keyword evidence="8" id="KW-1185">Reference proteome</keyword>
<dbReference type="SUPFAM" id="SSF51126">
    <property type="entry name" value="Pectin lyase-like"/>
    <property type="match status" value="1"/>
</dbReference>
<dbReference type="Gene3D" id="2.160.20.10">
    <property type="entry name" value="Single-stranded right-handed beta-helix, Pectin lyase-like"/>
    <property type="match status" value="1"/>
</dbReference>
<comment type="caution">
    <text evidence="7">The sequence shown here is derived from an EMBL/GenBank/DDBJ whole genome shotgun (WGS) entry which is preliminary data.</text>
</comment>
<dbReference type="RefSeq" id="WP_142190208.1">
    <property type="nucleotide sequence ID" value="NZ_VHIF01000001.1"/>
</dbReference>
<dbReference type="Pfam" id="PF01095">
    <property type="entry name" value="Pectinesterase"/>
    <property type="match status" value="1"/>
</dbReference>
<evidence type="ECO:0000313" key="7">
    <source>
        <dbReference type="EMBL" id="TQO38652.1"/>
    </source>
</evidence>
<dbReference type="PROSITE" id="PS00503">
    <property type="entry name" value="PECTINESTERASE_2"/>
    <property type="match status" value="1"/>
</dbReference>
<gene>
    <name evidence="7" type="ORF">GQ41_3312</name>
</gene>
<keyword evidence="3 5" id="KW-0063">Aspartyl esterase</keyword>
<reference evidence="7 8" key="1">
    <citation type="submission" date="2019-06" db="EMBL/GenBank/DDBJ databases">
        <title>A large-scale integrated study on North Sea by COGITO (Coastal Microbe Genomic &amp; Taxonomic Observatory).</title>
        <authorList>
            <person name="Teeling H."/>
        </authorList>
    </citation>
    <scope>NUCLEOTIDE SEQUENCE [LARGE SCALE GENOMIC DNA]</scope>
    <source>
        <strain evidence="7 8">MAR_2009_79</strain>
    </source>
</reference>
<evidence type="ECO:0000256" key="2">
    <source>
        <dbReference type="ARBA" id="ARBA00022801"/>
    </source>
</evidence>
<dbReference type="InterPro" id="IPR033131">
    <property type="entry name" value="Pectinesterase_Asp_AS"/>
</dbReference>
<dbReference type="InterPro" id="IPR011050">
    <property type="entry name" value="Pectin_lyase_fold/virulence"/>
</dbReference>